<dbReference type="GO" id="GO:0000149">
    <property type="term" value="F:SNARE binding"/>
    <property type="evidence" value="ECO:0007669"/>
    <property type="project" value="TreeGrafter"/>
</dbReference>
<evidence type="ECO:0000313" key="4">
    <source>
        <dbReference type="EMBL" id="CAG8468448.1"/>
    </source>
</evidence>
<comment type="similarity">
    <text evidence="1">Belongs to the SEC6 family.</text>
</comment>
<name>A0A9N8W268_9GLOM</name>
<proteinExistence type="inferred from homology"/>
<keyword evidence="5" id="KW-1185">Reference proteome</keyword>
<sequence>MESSSDAVDAAVARMVELLRSPDDLVKISLIRKRLTKEKATIDAQLKTGVKAQLDNTQEGLETLTSSRKQMLTIKDNMYSIDRLCSSAQDMIDHFPWINKISQIHRNFMATQETIDRLKEMYQRIDQIQAMLDYDKQNVLGTAKNLLPIHFQLYRLEEFRESSMNQAKSCSQDVIETLKHYFERLDEFSAEFNEYLWTLTKNIIVLAKIGQRSVIVRLIKIIELEERADERAKLAEQALHSHQDLADKFKSVQKIPRVIRSFHKLTKSDPDAGTILRIIRWVREYYKTMKKDIRITEELLEPLLLDGREQDLIDDYLKLIRSKLEEWMNNLMDGETKDFTERSKPPEMDGDKLYGLSGAVIMFQMVNQQIDVAAESGQAKILADVVKECSEVMVATQQQWTQLLKAEFKRQIDKKEEAPGGFVEYVIALANDQIRCANFTDDVVTRLGPLLSEKYRKQINDNLNEAANGFLAVARACTQTLLDQVFHDLKQPFSQLYTVHWYQEDPMALIIETIKDYTRDFQNNLQNYLLDKLMTDTLSRFMIAWIEALRNKGAKFKMPECLDRITNDVRTAFGFFHDHIPQQDLENTFDVYERIHSLLASSRKTIFLDYYNMKKAYGDVSIALIEDILSKRDDLEKSQFKEIMENIKTKQKEAPEYTGEPTIFSKISS</sequence>
<evidence type="ECO:0000256" key="3">
    <source>
        <dbReference type="ARBA" id="ARBA00022483"/>
    </source>
</evidence>
<dbReference type="GO" id="GO:0051601">
    <property type="term" value="P:exocyst localization"/>
    <property type="evidence" value="ECO:0007669"/>
    <property type="project" value="TreeGrafter"/>
</dbReference>
<dbReference type="GO" id="GO:0000145">
    <property type="term" value="C:exocyst"/>
    <property type="evidence" value="ECO:0007669"/>
    <property type="project" value="InterPro"/>
</dbReference>
<gene>
    <name evidence="4" type="ORF">AGERDE_LOCUS2615</name>
</gene>
<dbReference type="PANTHER" id="PTHR21292">
    <property type="entry name" value="EXOCYST COMPLEX COMPONENT SEC6-RELATED"/>
    <property type="match status" value="1"/>
</dbReference>
<evidence type="ECO:0000256" key="1">
    <source>
        <dbReference type="ARBA" id="ARBA00009447"/>
    </source>
</evidence>
<evidence type="ECO:0000313" key="5">
    <source>
        <dbReference type="Proteomes" id="UP000789831"/>
    </source>
</evidence>
<evidence type="ECO:0000256" key="2">
    <source>
        <dbReference type="ARBA" id="ARBA00022448"/>
    </source>
</evidence>
<dbReference type="EMBL" id="CAJVPL010000224">
    <property type="protein sequence ID" value="CAG8468448.1"/>
    <property type="molecule type" value="Genomic_DNA"/>
</dbReference>
<reference evidence="4" key="1">
    <citation type="submission" date="2021-06" db="EMBL/GenBank/DDBJ databases">
        <authorList>
            <person name="Kallberg Y."/>
            <person name="Tangrot J."/>
            <person name="Rosling A."/>
        </authorList>
    </citation>
    <scope>NUCLEOTIDE SEQUENCE</scope>
    <source>
        <strain evidence="4">MT106</strain>
    </source>
</reference>
<protein>
    <submittedName>
        <fullName evidence="4">12461_t:CDS:1</fullName>
    </submittedName>
</protein>
<organism evidence="4 5">
    <name type="scientific">Ambispora gerdemannii</name>
    <dbReference type="NCBI Taxonomy" id="144530"/>
    <lineage>
        <taxon>Eukaryota</taxon>
        <taxon>Fungi</taxon>
        <taxon>Fungi incertae sedis</taxon>
        <taxon>Mucoromycota</taxon>
        <taxon>Glomeromycotina</taxon>
        <taxon>Glomeromycetes</taxon>
        <taxon>Archaeosporales</taxon>
        <taxon>Ambisporaceae</taxon>
        <taxon>Ambispora</taxon>
    </lineage>
</organism>
<dbReference type="Gene3D" id="1.10.357.70">
    <property type="entry name" value="Exocyst complex component Sec6, C-terminal domain"/>
    <property type="match status" value="1"/>
</dbReference>
<dbReference type="PANTHER" id="PTHR21292:SF1">
    <property type="entry name" value="EXOCYST COMPLEX COMPONENT 3"/>
    <property type="match status" value="1"/>
</dbReference>
<keyword evidence="3" id="KW-0268">Exocytosis</keyword>
<accession>A0A9N8W268</accession>
<comment type="caution">
    <text evidence="4">The sequence shown here is derived from an EMBL/GenBank/DDBJ whole genome shotgun (WGS) entry which is preliminary data.</text>
</comment>
<dbReference type="AlphaFoldDB" id="A0A9N8W268"/>
<dbReference type="FunFam" id="1.10.357.50:FF:000006">
    <property type="entry name" value="Exocyst complex component sec6"/>
    <property type="match status" value="1"/>
</dbReference>
<dbReference type="GO" id="GO:0006887">
    <property type="term" value="P:exocytosis"/>
    <property type="evidence" value="ECO:0007669"/>
    <property type="project" value="UniProtKB-KW"/>
</dbReference>
<dbReference type="Proteomes" id="UP000789831">
    <property type="component" value="Unassembled WGS sequence"/>
</dbReference>
<keyword evidence="2" id="KW-0813">Transport</keyword>
<dbReference type="OrthoDB" id="190098at2759"/>
<dbReference type="InterPro" id="IPR042532">
    <property type="entry name" value="EXOC3/Sec6_C"/>
</dbReference>
<dbReference type="Gene3D" id="1.10.357.50">
    <property type="match status" value="1"/>
</dbReference>
<dbReference type="Pfam" id="PF06046">
    <property type="entry name" value="Sec6"/>
    <property type="match status" value="2"/>
</dbReference>
<dbReference type="InterPro" id="IPR010326">
    <property type="entry name" value="EXOC3/Sec6"/>
</dbReference>